<dbReference type="AlphaFoldDB" id="A0AAJ7DXA3"/>
<dbReference type="Pfam" id="PF09531">
    <property type="entry name" value="Ndc1_Nup"/>
    <property type="match status" value="2"/>
</dbReference>
<feature type="transmembrane region" description="Helical" evidence="13">
    <location>
        <begin position="66"/>
        <end position="88"/>
    </location>
</feature>
<evidence type="ECO:0000313" key="14">
    <source>
        <dbReference type="Proteomes" id="UP000695007"/>
    </source>
</evidence>
<dbReference type="GO" id="GO:0031965">
    <property type="term" value="C:nuclear membrane"/>
    <property type="evidence" value="ECO:0007669"/>
    <property type="project" value="UniProtKB-SubCell"/>
</dbReference>
<dbReference type="Proteomes" id="UP000695007">
    <property type="component" value="Unplaced"/>
</dbReference>
<keyword evidence="5 13" id="KW-0812">Transmembrane</keyword>
<keyword evidence="8 13" id="KW-1133">Transmembrane helix</keyword>
<evidence type="ECO:0000256" key="7">
    <source>
        <dbReference type="ARBA" id="ARBA00022927"/>
    </source>
</evidence>
<feature type="transmembrane region" description="Helical" evidence="13">
    <location>
        <begin position="196"/>
        <end position="222"/>
    </location>
</feature>
<protein>
    <submittedName>
        <fullName evidence="15">Nucleoporin Ndc1</fullName>
    </submittedName>
</protein>
<accession>A0AAJ7DXA3</accession>
<feature type="transmembrane region" description="Helical" evidence="13">
    <location>
        <begin position="109"/>
        <end position="128"/>
    </location>
</feature>
<evidence type="ECO:0000256" key="3">
    <source>
        <dbReference type="ARBA" id="ARBA00005760"/>
    </source>
</evidence>
<keyword evidence="10" id="KW-0906">Nuclear pore complex</keyword>
<dbReference type="PANTHER" id="PTHR13269">
    <property type="entry name" value="NUCLEOPORIN NDC1"/>
    <property type="match status" value="1"/>
</dbReference>
<feature type="transmembrane region" description="Helical" evidence="13">
    <location>
        <begin position="249"/>
        <end position="269"/>
    </location>
</feature>
<comment type="subcellular location">
    <subcellularLocation>
        <location evidence="1">Nucleus membrane</location>
        <topology evidence="1">Multi-pass membrane protein</topology>
    </subcellularLocation>
    <subcellularLocation>
        <location evidence="2">Nucleus</location>
        <location evidence="2">Nuclear pore complex</location>
    </subcellularLocation>
</comment>
<dbReference type="GO" id="GO:0015031">
    <property type="term" value="P:protein transport"/>
    <property type="evidence" value="ECO:0007669"/>
    <property type="project" value="UniProtKB-KW"/>
</dbReference>
<dbReference type="GeneID" id="105363761"/>
<dbReference type="GO" id="GO:0070762">
    <property type="term" value="C:nuclear pore transmembrane ring"/>
    <property type="evidence" value="ECO:0007669"/>
    <property type="project" value="TreeGrafter"/>
</dbReference>
<evidence type="ECO:0000256" key="1">
    <source>
        <dbReference type="ARBA" id="ARBA00004232"/>
    </source>
</evidence>
<dbReference type="KEGG" id="csol:105363761"/>
<evidence type="ECO:0000256" key="5">
    <source>
        <dbReference type="ARBA" id="ARBA00022692"/>
    </source>
</evidence>
<dbReference type="InterPro" id="IPR019049">
    <property type="entry name" value="Nucleoporin_prot_Ndc1/Nup"/>
</dbReference>
<keyword evidence="7" id="KW-0653">Protein transport</keyword>
<name>A0AAJ7DXA3_9HYME</name>
<evidence type="ECO:0000256" key="10">
    <source>
        <dbReference type="ARBA" id="ARBA00023132"/>
    </source>
</evidence>
<gene>
    <name evidence="15" type="primary">LOC105363761</name>
</gene>
<evidence type="ECO:0000256" key="11">
    <source>
        <dbReference type="ARBA" id="ARBA00023136"/>
    </source>
</evidence>
<keyword evidence="6" id="KW-0509">mRNA transport</keyword>
<dbReference type="RefSeq" id="XP_011499832.1">
    <property type="nucleotide sequence ID" value="XM_011501530.1"/>
</dbReference>
<dbReference type="GO" id="GO:0030674">
    <property type="term" value="F:protein-macromolecule adaptor activity"/>
    <property type="evidence" value="ECO:0007669"/>
    <property type="project" value="TreeGrafter"/>
</dbReference>
<evidence type="ECO:0000256" key="4">
    <source>
        <dbReference type="ARBA" id="ARBA00022448"/>
    </source>
</evidence>
<dbReference type="GO" id="GO:0006999">
    <property type="term" value="P:nuclear pore organization"/>
    <property type="evidence" value="ECO:0007669"/>
    <property type="project" value="TreeGrafter"/>
</dbReference>
<keyword evidence="9" id="KW-0811">Translocation</keyword>
<proteinExistence type="inferred from homology"/>
<reference evidence="15" key="1">
    <citation type="submission" date="2025-08" db="UniProtKB">
        <authorList>
            <consortium name="RefSeq"/>
        </authorList>
    </citation>
    <scope>IDENTIFICATION</scope>
</reference>
<evidence type="ECO:0000313" key="15">
    <source>
        <dbReference type="RefSeq" id="XP_011499832.1"/>
    </source>
</evidence>
<keyword evidence="14" id="KW-1185">Reference proteome</keyword>
<evidence type="ECO:0000256" key="6">
    <source>
        <dbReference type="ARBA" id="ARBA00022816"/>
    </source>
</evidence>
<comment type="similarity">
    <text evidence="3">Belongs to the NDC1 family.</text>
</comment>
<evidence type="ECO:0000256" key="2">
    <source>
        <dbReference type="ARBA" id="ARBA00004567"/>
    </source>
</evidence>
<evidence type="ECO:0000256" key="13">
    <source>
        <dbReference type="SAM" id="Phobius"/>
    </source>
</evidence>
<feature type="transmembrane region" description="Helical" evidence="13">
    <location>
        <begin position="21"/>
        <end position="46"/>
    </location>
</feature>
<dbReference type="CTD" id="55706"/>
<sequence length="535" mass="61652">MDKTADIVKAKCKELLVKRMFLAVAASIIVHFILMSGVILVTNLKITHPVEWIQDTWNVITCLRMWTYFLVFSMVIFLQGIICSKDYINPISYASSRFVKFCHIFTMHNLLVGSLFILLGGILAWLHLSVEDSRFSSLIKNCETLQGYCLVEEHYFLLLEGFWIGFYFFTNFSYLDSRNLQFCIIPRSKLSQVKRGIQIMITNTLLDAVWPTIYFLGFYSAFGNYCRSFFTSPFSLSIEDIPLDKISRLLSLSLIFYAWLHAVLFVLIIQSMHLFFQAYLTEWIPFVIEKIELTEKSKISLADALGMEKFPILRQLGYLDLVTIAQKDKTRRSILFTLSQPGGHPYNWNNIIEKSLSLIKKFSEGLNSACSNQKEENPKLTNTVPISCAQTSDKLYNYHMRNLVSATPTIEQFENKLRHAINDAQTVIWAADAISTLATVSLNEDPYGIVQKDLPEIIEVLLNVKQSLDKLQKLNISIRKPMSDDKFLKQTLTALRSAVRRSLYRIVSHFKNYIDDLALSPLTVDHLQPFFTYRE</sequence>
<evidence type="ECO:0000256" key="8">
    <source>
        <dbReference type="ARBA" id="ARBA00022989"/>
    </source>
</evidence>
<dbReference type="PANTHER" id="PTHR13269:SF6">
    <property type="entry name" value="NUCLEOPORIN NDC1"/>
    <property type="match status" value="1"/>
</dbReference>
<dbReference type="GO" id="GO:0051028">
    <property type="term" value="P:mRNA transport"/>
    <property type="evidence" value="ECO:0007669"/>
    <property type="project" value="UniProtKB-KW"/>
</dbReference>
<keyword evidence="11 13" id="KW-0472">Membrane</keyword>
<keyword evidence="12" id="KW-0539">Nucleus</keyword>
<keyword evidence="4" id="KW-0813">Transport</keyword>
<evidence type="ECO:0000256" key="9">
    <source>
        <dbReference type="ARBA" id="ARBA00023010"/>
    </source>
</evidence>
<organism evidence="14 15">
    <name type="scientific">Ceratosolen solmsi marchali</name>
    <dbReference type="NCBI Taxonomy" id="326594"/>
    <lineage>
        <taxon>Eukaryota</taxon>
        <taxon>Metazoa</taxon>
        <taxon>Ecdysozoa</taxon>
        <taxon>Arthropoda</taxon>
        <taxon>Hexapoda</taxon>
        <taxon>Insecta</taxon>
        <taxon>Pterygota</taxon>
        <taxon>Neoptera</taxon>
        <taxon>Endopterygota</taxon>
        <taxon>Hymenoptera</taxon>
        <taxon>Apocrita</taxon>
        <taxon>Proctotrupomorpha</taxon>
        <taxon>Chalcidoidea</taxon>
        <taxon>Agaonidae</taxon>
        <taxon>Agaoninae</taxon>
        <taxon>Ceratosolen</taxon>
    </lineage>
</organism>
<evidence type="ECO:0000256" key="12">
    <source>
        <dbReference type="ARBA" id="ARBA00023242"/>
    </source>
</evidence>
<feature type="transmembrane region" description="Helical" evidence="13">
    <location>
        <begin position="155"/>
        <end position="175"/>
    </location>
</feature>